<accession>A0A4Y7SJN8</accession>
<evidence type="ECO:0000256" key="2">
    <source>
        <dbReference type="SAM" id="MobiDB-lite"/>
    </source>
</evidence>
<dbReference type="Gene3D" id="1.25.40.20">
    <property type="entry name" value="Ankyrin repeat-containing domain"/>
    <property type="match status" value="1"/>
</dbReference>
<feature type="compositionally biased region" description="Polar residues" evidence="2">
    <location>
        <begin position="806"/>
        <end position="819"/>
    </location>
</feature>
<dbReference type="SUPFAM" id="SSF48403">
    <property type="entry name" value="Ankyrin repeat"/>
    <property type="match status" value="1"/>
</dbReference>
<reference evidence="4 5" key="1">
    <citation type="journal article" date="2019" name="Nat. Ecol. Evol.">
        <title>Megaphylogeny resolves global patterns of mushroom evolution.</title>
        <authorList>
            <person name="Varga T."/>
            <person name="Krizsan K."/>
            <person name="Foldi C."/>
            <person name="Dima B."/>
            <person name="Sanchez-Garcia M."/>
            <person name="Sanchez-Ramirez S."/>
            <person name="Szollosi G.J."/>
            <person name="Szarkandi J.G."/>
            <person name="Papp V."/>
            <person name="Albert L."/>
            <person name="Andreopoulos W."/>
            <person name="Angelini C."/>
            <person name="Antonin V."/>
            <person name="Barry K.W."/>
            <person name="Bougher N.L."/>
            <person name="Buchanan P."/>
            <person name="Buyck B."/>
            <person name="Bense V."/>
            <person name="Catcheside P."/>
            <person name="Chovatia M."/>
            <person name="Cooper J."/>
            <person name="Damon W."/>
            <person name="Desjardin D."/>
            <person name="Finy P."/>
            <person name="Geml J."/>
            <person name="Haridas S."/>
            <person name="Hughes K."/>
            <person name="Justo A."/>
            <person name="Karasinski D."/>
            <person name="Kautmanova I."/>
            <person name="Kiss B."/>
            <person name="Kocsube S."/>
            <person name="Kotiranta H."/>
            <person name="LaButti K.M."/>
            <person name="Lechner B.E."/>
            <person name="Liimatainen K."/>
            <person name="Lipzen A."/>
            <person name="Lukacs Z."/>
            <person name="Mihaltcheva S."/>
            <person name="Morgado L.N."/>
            <person name="Niskanen T."/>
            <person name="Noordeloos M.E."/>
            <person name="Ohm R.A."/>
            <person name="Ortiz-Santana B."/>
            <person name="Ovrebo C."/>
            <person name="Racz N."/>
            <person name="Riley R."/>
            <person name="Savchenko A."/>
            <person name="Shiryaev A."/>
            <person name="Soop K."/>
            <person name="Spirin V."/>
            <person name="Szebenyi C."/>
            <person name="Tomsovsky M."/>
            <person name="Tulloss R.E."/>
            <person name="Uehling J."/>
            <person name="Grigoriev I.V."/>
            <person name="Vagvolgyi C."/>
            <person name="Papp T."/>
            <person name="Martin F.M."/>
            <person name="Miettinen O."/>
            <person name="Hibbett D.S."/>
            <person name="Nagy L.G."/>
        </authorList>
    </citation>
    <scope>NUCLEOTIDE SEQUENCE [LARGE SCALE GENOMIC DNA]</scope>
    <source>
        <strain evidence="4 5">FP101781</strain>
    </source>
</reference>
<proteinExistence type="predicted"/>
<dbReference type="Pfam" id="PF24883">
    <property type="entry name" value="NPHP3_N"/>
    <property type="match status" value="1"/>
</dbReference>
<sequence length="836" mass="93643">MIWVVDDGCLRVLTGARDFSIRTANFTGRDNITVHNYPPIAETDNVSVNDVLKWLDAPSFEAIHHDVFAQRAKKSCNWFIESAEFERFVQDKDTALWGTGMPAAGKTTLVSVVVEHLKSSYGSRQDVGVVYAYLRYSEERRHRDIIAAFVAQLVETRDIAFAHLKPKYLRAKVSGNPLTEREVIQVMEGLANMFAKLFVVVDGLDEVDDGTKEDLLQSLPSLGGNLLIASRPLDLFKGLLPNALHVPIQARTEDIRLLVLERIQRSPRLKSILRNKPDLVEKLCDRIKEKSQGMFLVARLQLDALRNSTSVNNLFNALDELPSGVNEMYERTLARIDAQSEEDASIARRLFLWLLYAEDSLPLAELQHALAVSFDNLKYDPNDIVDASIILSSCGGLVIAQRQQRKVRFDDRAHVRFIHYTTREFMEKIHFPGYPNPHSFLAVTCLVYYSDTSASYTSRSQTPQSPDSWEDPPGKAEVNDEEQQQPLEPGAEQFLDYATTYWHQHTAKAAMAGHSTHPYIVAFLANYKGSLLSWCCRDHRGSPLGLAAHLKLLDAISSGELPYSSEDARLFHWVAINGDPRTLSALLSRYGLRGNDRGEIPFHSIISSGWLAPVEEFLSMATKSFPTCSAHDQGEYDLAHLINLPHSSGSTPLMVACSTVNFTSWRRGRGDVETAEGPLAVLDLLLRYGSDVHARDHEGMTAFLKTVLDLKAYRSPFYGPAQTPYDVIRRLVDFDPSIIDHRDARGRTALMLLVAPPLYRPLPPRDDEPDSTIARVASFFDIVGHAAKPSFTNSKDDGTPLRSKTLFCTPSSPLLSQSPRTKRSYHPHQQMSSNPS</sequence>
<keyword evidence="1" id="KW-0677">Repeat</keyword>
<evidence type="ECO:0000313" key="5">
    <source>
        <dbReference type="Proteomes" id="UP000298030"/>
    </source>
</evidence>
<comment type="caution">
    <text evidence="4">The sequence shown here is derived from an EMBL/GenBank/DDBJ whole genome shotgun (WGS) entry which is preliminary data.</text>
</comment>
<dbReference type="PANTHER" id="PTHR10039:SF15">
    <property type="entry name" value="NACHT DOMAIN-CONTAINING PROTEIN"/>
    <property type="match status" value="1"/>
</dbReference>
<feature type="region of interest" description="Disordered" evidence="2">
    <location>
        <begin position="456"/>
        <end position="486"/>
    </location>
</feature>
<dbReference type="Proteomes" id="UP000298030">
    <property type="component" value="Unassembled WGS sequence"/>
</dbReference>
<dbReference type="InterPro" id="IPR056884">
    <property type="entry name" value="NPHP3-like_N"/>
</dbReference>
<gene>
    <name evidence="4" type="ORF">FA13DRAFT_1527086</name>
</gene>
<name>A0A4Y7SJN8_COPMI</name>
<feature type="compositionally biased region" description="Polar residues" evidence="2">
    <location>
        <begin position="827"/>
        <end position="836"/>
    </location>
</feature>
<organism evidence="4 5">
    <name type="scientific">Coprinellus micaceus</name>
    <name type="common">Glistening ink-cap mushroom</name>
    <name type="synonym">Coprinus micaceus</name>
    <dbReference type="NCBI Taxonomy" id="71717"/>
    <lineage>
        <taxon>Eukaryota</taxon>
        <taxon>Fungi</taxon>
        <taxon>Dikarya</taxon>
        <taxon>Basidiomycota</taxon>
        <taxon>Agaricomycotina</taxon>
        <taxon>Agaricomycetes</taxon>
        <taxon>Agaricomycetidae</taxon>
        <taxon>Agaricales</taxon>
        <taxon>Agaricineae</taxon>
        <taxon>Psathyrellaceae</taxon>
        <taxon>Coprinellus</taxon>
    </lineage>
</organism>
<dbReference type="PANTHER" id="PTHR10039">
    <property type="entry name" value="AMELOGENIN"/>
    <property type="match status" value="1"/>
</dbReference>
<dbReference type="InterPro" id="IPR027417">
    <property type="entry name" value="P-loop_NTPase"/>
</dbReference>
<evidence type="ECO:0000313" key="4">
    <source>
        <dbReference type="EMBL" id="TEB21981.1"/>
    </source>
</evidence>
<dbReference type="InterPro" id="IPR036770">
    <property type="entry name" value="Ankyrin_rpt-contain_sf"/>
</dbReference>
<dbReference type="Gene3D" id="3.40.50.300">
    <property type="entry name" value="P-loop containing nucleotide triphosphate hydrolases"/>
    <property type="match status" value="1"/>
</dbReference>
<evidence type="ECO:0000256" key="1">
    <source>
        <dbReference type="ARBA" id="ARBA00022737"/>
    </source>
</evidence>
<protein>
    <recommendedName>
        <fullName evidence="3">Nephrocystin 3-like N-terminal domain-containing protein</fullName>
    </recommendedName>
</protein>
<feature type="domain" description="Nephrocystin 3-like N-terminal" evidence="3">
    <location>
        <begin position="75"/>
        <end position="221"/>
    </location>
</feature>
<dbReference type="AlphaFoldDB" id="A0A4Y7SJN8"/>
<dbReference type="EMBL" id="QPFP01000099">
    <property type="protein sequence ID" value="TEB21981.1"/>
    <property type="molecule type" value="Genomic_DNA"/>
</dbReference>
<keyword evidence="5" id="KW-1185">Reference proteome</keyword>
<feature type="region of interest" description="Disordered" evidence="2">
    <location>
        <begin position="791"/>
        <end position="836"/>
    </location>
</feature>
<feature type="compositionally biased region" description="Polar residues" evidence="2">
    <location>
        <begin position="456"/>
        <end position="467"/>
    </location>
</feature>
<evidence type="ECO:0000259" key="3">
    <source>
        <dbReference type="Pfam" id="PF24883"/>
    </source>
</evidence>
<dbReference type="OrthoDB" id="448455at2759"/>
<dbReference type="STRING" id="71717.A0A4Y7SJN8"/>
<dbReference type="SUPFAM" id="SSF52540">
    <property type="entry name" value="P-loop containing nucleoside triphosphate hydrolases"/>
    <property type="match status" value="1"/>
</dbReference>